<evidence type="ECO:0000313" key="4">
    <source>
        <dbReference type="EMBL" id="KIN97717.1"/>
    </source>
</evidence>
<dbReference type="PANTHER" id="PTHR43245:SF51">
    <property type="entry name" value="SHORT CHAIN DEHYDROGENASE_REDUCTASE FAMILY 42E, MEMBER 2"/>
    <property type="match status" value="1"/>
</dbReference>
<name>A0A0C3IL64_PISTI</name>
<dbReference type="EMBL" id="KN832025">
    <property type="protein sequence ID" value="KIN97717.1"/>
    <property type="molecule type" value="Genomic_DNA"/>
</dbReference>
<keyword evidence="2" id="KW-0560">Oxidoreductase</keyword>
<evidence type="ECO:0000256" key="2">
    <source>
        <dbReference type="ARBA" id="ARBA00023002"/>
    </source>
</evidence>
<keyword evidence="5" id="KW-1185">Reference proteome</keyword>
<dbReference type="FunCoup" id="A0A0C3IL64">
    <property type="interactions" value="136"/>
</dbReference>
<dbReference type="Pfam" id="PF01073">
    <property type="entry name" value="3Beta_HSD"/>
    <property type="match status" value="1"/>
</dbReference>
<evidence type="ECO:0000259" key="3">
    <source>
        <dbReference type="Pfam" id="PF01073"/>
    </source>
</evidence>
<comment type="similarity">
    <text evidence="1">Belongs to the 3-beta-HSD family.</text>
</comment>
<protein>
    <recommendedName>
        <fullName evidence="3">3-beta hydroxysteroid dehydrogenase/isomerase domain-containing protein</fullName>
    </recommendedName>
</protein>
<dbReference type="InterPro" id="IPR050177">
    <property type="entry name" value="Lipid_A_modif_metabolic_enz"/>
</dbReference>
<dbReference type="InParanoid" id="A0A0C3IL64"/>
<feature type="domain" description="3-beta hydroxysteroid dehydrogenase/isomerase" evidence="3">
    <location>
        <begin position="9"/>
        <end position="225"/>
    </location>
</feature>
<sequence length="447" mass="49427">MSLQKDVYLVIGGSGFVGRHIVEHLLARGDAVSVLDIVQRHHDVPFYMGNITDERDVLDILKKSGATCIIHTASPQHGAKDPSVYYKVNVEGTRAVIDAAIAAGVRKLVYTSSAGVVFDGTDVVNVDERVPYPEKPFDSYNDSKAQGEKIVLEANGKGGLLTVALRPAGIFGPGDRQMMAGLYQAYQRGQTHIQIGDNNNLFDYTYVGNIAQAHLLAADKLVPPPSYSSTTSGEPKVDPESATAKLNESLHRALPPICATTEYHRTPHSSARPLGPYVTPPPNAESILSAFNTPFDPHELKHPIIRSRFDQFAENALAAAEKDPLRVDGQAFFITNGEPVYFWDFTRYVWMALDPPALEGSKNQRAEKKIFKIPRAFGMALGFLSECWSYLIGKEPLFTRFRVSYTCAQRYHCIERARRVLGYVPEVGLEEGVRRMVEAFKKENGLS</sequence>
<dbReference type="InterPro" id="IPR002225">
    <property type="entry name" value="3Beta_OHSteriod_DH/Estase"/>
</dbReference>
<dbReference type="HOGENOM" id="CLU_007383_6_8_1"/>
<gene>
    <name evidence="4" type="ORF">M404DRAFT_1005893</name>
</gene>
<reference evidence="4 5" key="1">
    <citation type="submission" date="2014-04" db="EMBL/GenBank/DDBJ databases">
        <authorList>
            <consortium name="DOE Joint Genome Institute"/>
            <person name="Kuo A."/>
            <person name="Kohler A."/>
            <person name="Costa M.D."/>
            <person name="Nagy L.G."/>
            <person name="Floudas D."/>
            <person name="Copeland A."/>
            <person name="Barry K.W."/>
            <person name="Cichocki N."/>
            <person name="Veneault-Fourrey C."/>
            <person name="LaButti K."/>
            <person name="Lindquist E.A."/>
            <person name="Lipzen A."/>
            <person name="Lundell T."/>
            <person name="Morin E."/>
            <person name="Murat C."/>
            <person name="Sun H."/>
            <person name="Tunlid A."/>
            <person name="Henrissat B."/>
            <person name="Grigoriev I.V."/>
            <person name="Hibbett D.S."/>
            <person name="Martin F."/>
            <person name="Nordberg H.P."/>
            <person name="Cantor M.N."/>
            <person name="Hua S.X."/>
        </authorList>
    </citation>
    <scope>NUCLEOTIDE SEQUENCE [LARGE SCALE GENOMIC DNA]</scope>
    <source>
        <strain evidence="4 5">Marx 270</strain>
    </source>
</reference>
<evidence type="ECO:0000256" key="1">
    <source>
        <dbReference type="ARBA" id="ARBA00009219"/>
    </source>
</evidence>
<evidence type="ECO:0000313" key="5">
    <source>
        <dbReference type="Proteomes" id="UP000054217"/>
    </source>
</evidence>
<dbReference type="STRING" id="870435.A0A0C3IL64"/>
<reference evidence="5" key="2">
    <citation type="submission" date="2015-01" db="EMBL/GenBank/DDBJ databases">
        <title>Evolutionary Origins and Diversification of the Mycorrhizal Mutualists.</title>
        <authorList>
            <consortium name="DOE Joint Genome Institute"/>
            <consortium name="Mycorrhizal Genomics Consortium"/>
            <person name="Kohler A."/>
            <person name="Kuo A."/>
            <person name="Nagy L.G."/>
            <person name="Floudas D."/>
            <person name="Copeland A."/>
            <person name="Barry K.W."/>
            <person name="Cichocki N."/>
            <person name="Veneault-Fourrey C."/>
            <person name="LaButti K."/>
            <person name="Lindquist E.A."/>
            <person name="Lipzen A."/>
            <person name="Lundell T."/>
            <person name="Morin E."/>
            <person name="Murat C."/>
            <person name="Riley R."/>
            <person name="Ohm R."/>
            <person name="Sun H."/>
            <person name="Tunlid A."/>
            <person name="Henrissat B."/>
            <person name="Grigoriev I.V."/>
            <person name="Hibbett D.S."/>
            <person name="Martin F."/>
        </authorList>
    </citation>
    <scope>NUCLEOTIDE SEQUENCE [LARGE SCALE GENOMIC DNA]</scope>
    <source>
        <strain evidence="5">Marx 270</strain>
    </source>
</reference>
<dbReference type="Proteomes" id="UP000054217">
    <property type="component" value="Unassembled WGS sequence"/>
</dbReference>
<dbReference type="Gene3D" id="3.40.50.720">
    <property type="entry name" value="NAD(P)-binding Rossmann-like Domain"/>
    <property type="match status" value="2"/>
</dbReference>
<dbReference type="GO" id="GO:0006694">
    <property type="term" value="P:steroid biosynthetic process"/>
    <property type="evidence" value="ECO:0007669"/>
    <property type="project" value="InterPro"/>
</dbReference>
<dbReference type="AlphaFoldDB" id="A0A0C3IL64"/>
<dbReference type="PANTHER" id="PTHR43245">
    <property type="entry name" value="BIFUNCTIONAL POLYMYXIN RESISTANCE PROTEIN ARNA"/>
    <property type="match status" value="1"/>
</dbReference>
<dbReference type="SUPFAM" id="SSF51735">
    <property type="entry name" value="NAD(P)-binding Rossmann-fold domains"/>
    <property type="match status" value="2"/>
</dbReference>
<dbReference type="OrthoDB" id="10058185at2759"/>
<dbReference type="GO" id="GO:0016616">
    <property type="term" value="F:oxidoreductase activity, acting on the CH-OH group of donors, NAD or NADP as acceptor"/>
    <property type="evidence" value="ECO:0007669"/>
    <property type="project" value="InterPro"/>
</dbReference>
<dbReference type="InterPro" id="IPR036291">
    <property type="entry name" value="NAD(P)-bd_dom_sf"/>
</dbReference>
<accession>A0A0C3IL64</accession>
<proteinExistence type="inferred from homology"/>
<organism evidence="4 5">
    <name type="scientific">Pisolithus tinctorius Marx 270</name>
    <dbReference type="NCBI Taxonomy" id="870435"/>
    <lineage>
        <taxon>Eukaryota</taxon>
        <taxon>Fungi</taxon>
        <taxon>Dikarya</taxon>
        <taxon>Basidiomycota</taxon>
        <taxon>Agaricomycotina</taxon>
        <taxon>Agaricomycetes</taxon>
        <taxon>Agaricomycetidae</taxon>
        <taxon>Boletales</taxon>
        <taxon>Sclerodermatineae</taxon>
        <taxon>Pisolithaceae</taxon>
        <taxon>Pisolithus</taxon>
    </lineage>
</organism>